<evidence type="ECO:0000313" key="3">
    <source>
        <dbReference type="EMBL" id="TQN31565.1"/>
    </source>
</evidence>
<gene>
    <name evidence="3" type="ORF">FHX37_1473</name>
</gene>
<protein>
    <submittedName>
        <fullName evidence="3">Glucose 1-dehydrogenase/3-oxoacyl-[acyl-carrier protein] reductase</fullName>
    </submittedName>
</protein>
<dbReference type="InterPro" id="IPR036291">
    <property type="entry name" value="NAD(P)-bd_dom_sf"/>
</dbReference>
<dbReference type="FunFam" id="3.40.50.720:FF:000084">
    <property type="entry name" value="Short-chain dehydrogenase reductase"/>
    <property type="match status" value="1"/>
</dbReference>
<name>A0A543NIA0_9ACTN</name>
<proteinExistence type="inferred from homology"/>
<dbReference type="Proteomes" id="UP000317422">
    <property type="component" value="Unassembled WGS sequence"/>
</dbReference>
<evidence type="ECO:0000313" key="4">
    <source>
        <dbReference type="Proteomes" id="UP000317422"/>
    </source>
</evidence>
<keyword evidence="4" id="KW-1185">Reference proteome</keyword>
<sequence length="260" mass="27171">MTEHPQDSTLPSLSGRVAVVTGAGGGLGGGIARRLAAAGAAVLLHYRTSGENARLVASDIERAGGRAATAQADLLDPESCAAVARRAVDTFGHLDILVNNAGTQPVQSLAEMTSDDWRSVVDTNTTATFTATQAAAEAMRDHGGSIVHIASIEGEQPQWAHAHYCSAKAAVRMHARAAALELGSRGIRVNSVSPGLIHRDGIDEEWPQGVARWEQAAPLGRLGRPEDVGDACVFLASDMARWVTGQDITVDGGVSVRPTW</sequence>
<organism evidence="3 4">
    <name type="scientific">Haloactinospora alba</name>
    <dbReference type="NCBI Taxonomy" id="405555"/>
    <lineage>
        <taxon>Bacteria</taxon>
        <taxon>Bacillati</taxon>
        <taxon>Actinomycetota</taxon>
        <taxon>Actinomycetes</taxon>
        <taxon>Streptosporangiales</taxon>
        <taxon>Nocardiopsidaceae</taxon>
        <taxon>Haloactinospora</taxon>
    </lineage>
</organism>
<dbReference type="InterPro" id="IPR002347">
    <property type="entry name" value="SDR_fam"/>
</dbReference>
<dbReference type="EMBL" id="VFQC01000001">
    <property type="protein sequence ID" value="TQN31565.1"/>
    <property type="molecule type" value="Genomic_DNA"/>
</dbReference>
<dbReference type="PANTHER" id="PTHR43639:SF1">
    <property type="entry name" value="SHORT-CHAIN DEHYDROGENASE_REDUCTASE FAMILY PROTEIN"/>
    <property type="match status" value="1"/>
</dbReference>
<reference evidence="3 4" key="1">
    <citation type="submission" date="2019-06" db="EMBL/GenBank/DDBJ databases">
        <title>Sequencing the genomes of 1000 actinobacteria strains.</title>
        <authorList>
            <person name="Klenk H.-P."/>
        </authorList>
    </citation>
    <scope>NUCLEOTIDE SEQUENCE [LARGE SCALE GENOMIC DNA]</scope>
    <source>
        <strain evidence="3 4">DSM 45015</strain>
    </source>
</reference>
<dbReference type="NCBIfam" id="NF005559">
    <property type="entry name" value="PRK07231.1"/>
    <property type="match status" value="1"/>
</dbReference>
<dbReference type="Pfam" id="PF13561">
    <property type="entry name" value="adh_short_C2"/>
    <property type="match status" value="1"/>
</dbReference>
<dbReference type="Gene3D" id="3.40.50.720">
    <property type="entry name" value="NAD(P)-binding Rossmann-like Domain"/>
    <property type="match status" value="1"/>
</dbReference>
<dbReference type="GO" id="GO:0016491">
    <property type="term" value="F:oxidoreductase activity"/>
    <property type="evidence" value="ECO:0007669"/>
    <property type="project" value="UniProtKB-KW"/>
</dbReference>
<dbReference type="PRINTS" id="PR00080">
    <property type="entry name" value="SDRFAMILY"/>
</dbReference>
<dbReference type="PRINTS" id="PR00081">
    <property type="entry name" value="GDHRDH"/>
</dbReference>
<dbReference type="SUPFAM" id="SSF51735">
    <property type="entry name" value="NAD(P)-binding Rossmann-fold domains"/>
    <property type="match status" value="1"/>
</dbReference>
<accession>A0A543NIA0</accession>
<comment type="similarity">
    <text evidence="1">Belongs to the short-chain dehydrogenases/reductases (SDR) family.</text>
</comment>
<dbReference type="CDD" id="cd05233">
    <property type="entry name" value="SDR_c"/>
    <property type="match status" value="1"/>
</dbReference>
<evidence type="ECO:0000256" key="1">
    <source>
        <dbReference type="ARBA" id="ARBA00006484"/>
    </source>
</evidence>
<dbReference type="PANTHER" id="PTHR43639">
    <property type="entry name" value="OXIDOREDUCTASE, SHORT-CHAIN DEHYDROGENASE/REDUCTASE FAMILY (AFU_ORTHOLOGUE AFUA_5G02870)"/>
    <property type="match status" value="1"/>
</dbReference>
<keyword evidence="2" id="KW-0560">Oxidoreductase</keyword>
<dbReference type="RefSeq" id="WP_211351761.1">
    <property type="nucleotide sequence ID" value="NZ_VFQC01000001.1"/>
</dbReference>
<dbReference type="AlphaFoldDB" id="A0A543NIA0"/>
<evidence type="ECO:0000256" key="2">
    <source>
        <dbReference type="ARBA" id="ARBA00023002"/>
    </source>
</evidence>
<comment type="caution">
    <text evidence="3">The sequence shown here is derived from an EMBL/GenBank/DDBJ whole genome shotgun (WGS) entry which is preliminary data.</text>
</comment>